<dbReference type="Pfam" id="PF13560">
    <property type="entry name" value="HTH_31"/>
    <property type="match status" value="1"/>
</dbReference>
<dbReference type="Gene3D" id="1.10.260.40">
    <property type="entry name" value="lambda repressor-like DNA-binding domains"/>
    <property type="match status" value="1"/>
</dbReference>
<evidence type="ECO:0000313" key="3">
    <source>
        <dbReference type="EMBL" id="SDC93866.1"/>
    </source>
</evidence>
<dbReference type="Pfam" id="PF17765">
    <property type="entry name" value="MLTR_LBD"/>
    <property type="match status" value="1"/>
</dbReference>
<dbReference type="OrthoDB" id="3542608at2"/>
<sequence>MDRRQDAADFLKSRRDRMTPDKAGVFGSPRRRVPGLRREEVAFLAGVSVDYYVRMERGDLRGVSPEVLDALARALQLDEAETAYLHDLAAAAGPGSRRRREKPADASIRPGLQRFIDAVTGAAVTVQNRRGDIVAANALGRALYAPVLGSPAGRGNTARFLYLDPTARSFWPDWESIADQNVASLRSIAGQHPHDKGLHDLIGELVTRSDAFRVRWASHDVRFHRTGVKRLHHPEVGELELAYETMDLPASPELRMTAYTAAPDTPGAERLALLGSLAASGAEPEDAEASRRPT</sequence>
<dbReference type="InterPro" id="IPR001387">
    <property type="entry name" value="Cro/C1-type_HTH"/>
</dbReference>
<dbReference type="InterPro" id="IPR041413">
    <property type="entry name" value="MLTR_LBD"/>
</dbReference>
<evidence type="ECO:0000256" key="1">
    <source>
        <dbReference type="SAM" id="MobiDB-lite"/>
    </source>
</evidence>
<name>A0A1G6QQ45_9ACTN</name>
<dbReference type="SMART" id="SM00530">
    <property type="entry name" value="HTH_XRE"/>
    <property type="match status" value="1"/>
</dbReference>
<dbReference type="RefSeq" id="WP_091027126.1">
    <property type="nucleotide sequence ID" value="NZ_FNAD01000001.1"/>
</dbReference>
<evidence type="ECO:0000259" key="2">
    <source>
        <dbReference type="PROSITE" id="PS50943"/>
    </source>
</evidence>
<dbReference type="GO" id="GO:0003677">
    <property type="term" value="F:DNA binding"/>
    <property type="evidence" value="ECO:0007669"/>
    <property type="project" value="InterPro"/>
</dbReference>
<keyword evidence="4" id="KW-1185">Reference proteome</keyword>
<dbReference type="PANTHER" id="PTHR35010">
    <property type="entry name" value="BLL4672 PROTEIN-RELATED"/>
    <property type="match status" value="1"/>
</dbReference>
<protein>
    <submittedName>
        <fullName evidence="3">Helix-turn-helix domain-containing protein</fullName>
    </submittedName>
</protein>
<dbReference type="EMBL" id="FNAD01000001">
    <property type="protein sequence ID" value="SDC93866.1"/>
    <property type="molecule type" value="Genomic_DNA"/>
</dbReference>
<dbReference type="PANTHER" id="PTHR35010:SF2">
    <property type="entry name" value="BLL4672 PROTEIN"/>
    <property type="match status" value="1"/>
</dbReference>
<feature type="domain" description="HTH cro/C1-type" evidence="2">
    <location>
        <begin position="35"/>
        <end position="82"/>
    </location>
</feature>
<proteinExistence type="predicted"/>
<dbReference type="AlphaFoldDB" id="A0A1G6QQ45"/>
<dbReference type="Gene3D" id="3.30.450.180">
    <property type="match status" value="1"/>
</dbReference>
<feature type="compositionally biased region" description="Basic and acidic residues" evidence="1">
    <location>
        <begin position="1"/>
        <end position="20"/>
    </location>
</feature>
<reference evidence="4" key="1">
    <citation type="submission" date="2016-10" db="EMBL/GenBank/DDBJ databases">
        <authorList>
            <person name="Varghese N."/>
            <person name="Submissions S."/>
        </authorList>
    </citation>
    <scope>NUCLEOTIDE SEQUENCE [LARGE SCALE GENOMIC DNA]</scope>
    <source>
        <strain evidence="4">CGMCC 4.3516</strain>
    </source>
</reference>
<dbReference type="InterPro" id="IPR010982">
    <property type="entry name" value="Lambda_DNA-bd_dom_sf"/>
</dbReference>
<dbReference type="PROSITE" id="PS50943">
    <property type="entry name" value="HTH_CROC1"/>
    <property type="match status" value="1"/>
</dbReference>
<gene>
    <name evidence="3" type="ORF">SAMN05216270_10116</name>
</gene>
<feature type="region of interest" description="Disordered" evidence="1">
    <location>
        <begin position="1"/>
        <end position="30"/>
    </location>
</feature>
<dbReference type="SUPFAM" id="SSF47413">
    <property type="entry name" value="lambda repressor-like DNA-binding domains"/>
    <property type="match status" value="1"/>
</dbReference>
<dbReference type="STRING" id="58114.SAMN05216270_10116"/>
<organism evidence="3 4">
    <name type="scientific">Glycomyces harbinensis</name>
    <dbReference type="NCBI Taxonomy" id="58114"/>
    <lineage>
        <taxon>Bacteria</taxon>
        <taxon>Bacillati</taxon>
        <taxon>Actinomycetota</taxon>
        <taxon>Actinomycetes</taxon>
        <taxon>Glycomycetales</taxon>
        <taxon>Glycomycetaceae</taxon>
        <taxon>Glycomyces</taxon>
    </lineage>
</organism>
<dbReference type="CDD" id="cd00093">
    <property type="entry name" value="HTH_XRE"/>
    <property type="match status" value="1"/>
</dbReference>
<accession>A0A1G6QQ45</accession>
<evidence type="ECO:0000313" key="4">
    <source>
        <dbReference type="Proteomes" id="UP000198949"/>
    </source>
</evidence>
<dbReference type="Proteomes" id="UP000198949">
    <property type="component" value="Unassembled WGS sequence"/>
</dbReference>